<dbReference type="PANTHER" id="PTHR30151:SF40">
    <property type="entry name" value="TRANSPORT SYSTEM INTEGRAL MEMBRANE PROTEIN"/>
    <property type="match status" value="1"/>
</dbReference>
<feature type="transmembrane region" description="Helical" evidence="7">
    <location>
        <begin position="253"/>
        <end position="272"/>
    </location>
</feature>
<dbReference type="OrthoDB" id="9796361at2"/>
<comment type="subcellular location">
    <subcellularLocation>
        <location evidence="1 7">Cell membrane</location>
        <topology evidence="1 7">Multi-pass membrane protein</topology>
    </subcellularLocation>
</comment>
<evidence type="ECO:0000256" key="1">
    <source>
        <dbReference type="ARBA" id="ARBA00004651"/>
    </source>
</evidence>
<keyword evidence="3" id="KW-1003">Cell membrane</keyword>
<evidence type="ECO:0000256" key="3">
    <source>
        <dbReference type="ARBA" id="ARBA00022475"/>
    </source>
</evidence>
<feature type="transmembrane region" description="Helical" evidence="7">
    <location>
        <begin position="217"/>
        <end position="241"/>
    </location>
</feature>
<keyword evidence="4 7" id="KW-0812">Transmembrane</keyword>
<evidence type="ECO:0000313" key="9">
    <source>
        <dbReference type="EMBL" id="NYI42356.1"/>
    </source>
</evidence>
<protein>
    <submittedName>
        <fullName evidence="9">NitT/TauT family transport system permease protein</fullName>
    </submittedName>
</protein>
<dbReference type="GO" id="GO:0055085">
    <property type="term" value="P:transmembrane transport"/>
    <property type="evidence" value="ECO:0007669"/>
    <property type="project" value="InterPro"/>
</dbReference>
<dbReference type="EMBL" id="JACBZO010000001">
    <property type="protein sequence ID" value="NYI42356.1"/>
    <property type="molecule type" value="Genomic_DNA"/>
</dbReference>
<keyword evidence="2 7" id="KW-0813">Transport</keyword>
<feature type="transmembrane region" description="Helical" evidence="7">
    <location>
        <begin position="125"/>
        <end position="144"/>
    </location>
</feature>
<reference evidence="9 10" key="1">
    <citation type="submission" date="2020-07" db="EMBL/GenBank/DDBJ databases">
        <title>Sequencing the genomes of 1000 actinobacteria strains.</title>
        <authorList>
            <person name="Klenk H.-P."/>
        </authorList>
    </citation>
    <scope>NUCLEOTIDE SEQUENCE [LARGE SCALE GENOMIC DNA]</scope>
    <source>
        <strain evidence="9 10">DSM 19970</strain>
    </source>
</reference>
<dbReference type="RefSeq" id="WP_062074196.1">
    <property type="nucleotide sequence ID" value="NZ_BBRC01000002.1"/>
</dbReference>
<feature type="transmembrane region" description="Helical" evidence="7">
    <location>
        <begin position="150"/>
        <end position="167"/>
    </location>
</feature>
<keyword evidence="5 7" id="KW-1133">Transmembrane helix</keyword>
<evidence type="ECO:0000256" key="5">
    <source>
        <dbReference type="ARBA" id="ARBA00022989"/>
    </source>
</evidence>
<dbReference type="InterPro" id="IPR000515">
    <property type="entry name" value="MetI-like"/>
</dbReference>
<dbReference type="PANTHER" id="PTHR30151">
    <property type="entry name" value="ALKANE SULFONATE ABC TRANSPORTER-RELATED, MEMBRANE SUBUNIT"/>
    <property type="match status" value="1"/>
</dbReference>
<evidence type="ECO:0000256" key="4">
    <source>
        <dbReference type="ARBA" id="ARBA00022692"/>
    </source>
</evidence>
<dbReference type="SUPFAM" id="SSF161098">
    <property type="entry name" value="MetI-like"/>
    <property type="match status" value="1"/>
</dbReference>
<proteinExistence type="inferred from homology"/>
<feature type="transmembrane region" description="Helical" evidence="7">
    <location>
        <begin position="87"/>
        <end position="113"/>
    </location>
</feature>
<sequence>MSASEAPAHSLLADAHGAPAGPAYPADPVTTGVARRRRWDTAPMVVTGGMLGLAWWLTSTLAPSLPGPRATAAQLWDMALSGSLVSILWRTAAFMAVCFAVAVVLGIGGGLAIGMNRSLDRGLSAYLAALQGMPTSMWIPVAAIVLGTDVWSLGAVVALGAVPAIVLSTRNSVRNVPPLLVRAGRTLGESGWSLTRRVILPAAFPGIMSGLELGWSIAFRCLVAGEIFSGALSGTGIGEVIGRARTSGDLTEMMATIVIVLLFSVVVDRFVFAPAQARLRGPRGLEGAASRG</sequence>
<feature type="domain" description="ABC transmembrane type-1" evidence="8">
    <location>
        <begin position="88"/>
        <end position="271"/>
    </location>
</feature>
<organism evidence="9 10">
    <name type="scientific">Demequina lutea</name>
    <dbReference type="NCBI Taxonomy" id="431489"/>
    <lineage>
        <taxon>Bacteria</taxon>
        <taxon>Bacillati</taxon>
        <taxon>Actinomycetota</taxon>
        <taxon>Actinomycetes</taxon>
        <taxon>Micrococcales</taxon>
        <taxon>Demequinaceae</taxon>
        <taxon>Demequina</taxon>
    </lineage>
</organism>
<dbReference type="AlphaFoldDB" id="A0A7Y9ZFC0"/>
<evidence type="ECO:0000256" key="7">
    <source>
        <dbReference type="RuleBase" id="RU363032"/>
    </source>
</evidence>
<accession>A0A7Y9ZFC0</accession>
<keyword evidence="10" id="KW-1185">Reference proteome</keyword>
<feature type="transmembrane region" description="Helical" evidence="7">
    <location>
        <begin position="45"/>
        <end position="67"/>
    </location>
</feature>
<evidence type="ECO:0000256" key="2">
    <source>
        <dbReference type="ARBA" id="ARBA00022448"/>
    </source>
</evidence>
<dbReference type="PROSITE" id="PS50928">
    <property type="entry name" value="ABC_TM1"/>
    <property type="match status" value="1"/>
</dbReference>
<keyword evidence="6 7" id="KW-0472">Membrane</keyword>
<evidence type="ECO:0000259" key="8">
    <source>
        <dbReference type="PROSITE" id="PS50928"/>
    </source>
</evidence>
<dbReference type="Gene3D" id="1.10.3720.10">
    <property type="entry name" value="MetI-like"/>
    <property type="match status" value="1"/>
</dbReference>
<comment type="caution">
    <text evidence="9">The sequence shown here is derived from an EMBL/GenBank/DDBJ whole genome shotgun (WGS) entry which is preliminary data.</text>
</comment>
<dbReference type="Proteomes" id="UP000547973">
    <property type="component" value="Unassembled WGS sequence"/>
</dbReference>
<comment type="similarity">
    <text evidence="7">Belongs to the binding-protein-dependent transport system permease family.</text>
</comment>
<dbReference type="Pfam" id="PF00528">
    <property type="entry name" value="BPD_transp_1"/>
    <property type="match status" value="1"/>
</dbReference>
<dbReference type="GO" id="GO:0005886">
    <property type="term" value="C:plasma membrane"/>
    <property type="evidence" value="ECO:0007669"/>
    <property type="project" value="UniProtKB-SubCell"/>
</dbReference>
<evidence type="ECO:0000256" key="6">
    <source>
        <dbReference type="ARBA" id="ARBA00023136"/>
    </source>
</evidence>
<gene>
    <name evidence="9" type="ORF">BKA03_002475</name>
</gene>
<name>A0A7Y9ZFC0_9MICO</name>
<dbReference type="CDD" id="cd06261">
    <property type="entry name" value="TM_PBP2"/>
    <property type="match status" value="1"/>
</dbReference>
<evidence type="ECO:0000313" key="10">
    <source>
        <dbReference type="Proteomes" id="UP000547973"/>
    </source>
</evidence>
<dbReference type="InterPro" id="IPR035906">
    <property type="entry name" value="MetI-like_sf"/>
</dbReference>